<evidence type="ECO:0000256" key="1">
    <source>
        <dbReference type="SAM" id="MobiDB-lite"/>
    </source>
</evidence>
<dbReference type="EMBL" id="SRLO01000006">
    <property type="protein sequence ID" value="TNN88342.1"/>
    <property type="molecule type" value="Genomic_DNA"/>
</dbReference>
<feature type="region of interest" description="Disordered" evidence="1">
    <location>
        <begin position="132"/>
        <end position="167"/>
    </location>
</feature>
<name>A0A4Z2JGD6_9TELE</name>
<protein>
    <submittedName>
        <fullName evidence="2">Uncharacterized protein</fullName>
    </submittedName>
</protein>
<sequence>MFTTVLRSHPVNVSCAIKRARAPVIRLPFFTQGRWRVVSSDAVPAAGRSVYVTKQTARVSGAICIPRAIPKHWGSQRCYFSKLALSTSCRGFAAAVQGKREDNCWVDAHGLAMIFKTGHGTTEKRPVSLLTEPWGESGLTASSEGLREAKGMEEAEEAGEGCGETRS</sequence>
<evidence type="ECO:0000313" key="3">
    <source>
        <dbReference type="Proteomes" id="UP000314294"/>
    </source>
</evidence>
<gene>
    <name evidence="2" type="ORF">EYF80_001558</name>
</gene>
<comment type="caution">
    <text evidence="2">The sequence shown here is derived from an EMBL/GenBank/DDBJ whole genome shotgun (WGS) entry which is preliminary data.</text>
</comment>
<organism evidence="2 3">
    <name type="scientific">Liparis tanakae</name>
    <name type="common">Tanaka's snailfish</name>
    <dbReference type="NCBI Taxonomy" id="230148"/>
    <lineage>
        <taxon>Eukaryota</taxon>
        <taxon>Metazoa</taxon>
        <taxon>Chordata</taxon>
        <taxon>Craniata</taxon>
        <taxon>Vertebrata</taxon>
        <taxon>Euteleostomi</taxon>
        <taxon>Actinopterygii</taxon>
        <taxon>Neopterygii</taxon>
        <taxon>Teleostei</taxon>
        <taxon>Neoteleostei</taxon>
        <taxon>Acanthomorphata</taxon>
        <taxon>Eupercaria</taxon>
        <taxon>Perciformes</taxon>
        <taxon>Cottioidei</taxon>
        <taxon>Cottales</taxon>
        <taxon>Liparidae</taxon>
        <taxon>Liparis</taxon>
    </lineage>
</organism>
<dbReference type="AlphaFoldDB" id="A0A4Z2JGD6"/>
<reference evidence="2 3" key="1">
    <citation type="submission" date="2019-03" db="EMBL/GenBank/DDBJ databases">
        <title>First draft genome of Liparis tanakae, snailfish: a comprehensive survey of snailfish specific genes.</title>
        <authorList>
            <person name="Kim W."/>
            <person name="Song I."/>
            <person name="Jeong J.-H."/>
            <person name="Kim D."/>
            <person name="Kim S."/>
            <person name="Ryu S."/>
            <person name="Song J.Y."/>
            <person name="Lee S.K."/>
        </authorList>
    </citation>
    <scope>NUCLEOTIDE SEQUENCE [LARGE SCALE GENOMIC DNA]</scope>
    <source>
        <tissue evidence="2">Muscle</tissue>
    </source>
</reference>
<keyword evidence="3" id="KW-1185">Reference proteome</keyword>
<accession>A0A4Z2JGD6</accession>
<evidence type="ECO:0000313" key="2">
    <source>
        <dbReference type="EMBL" id="TNN88342.1"/>
    </source>
</evidence>
<proteinExistence type="predicted"/>
<dbReference type="Proteomes" id="UP000314294">
    <property type="component" value="Unassembled WGS sequence"/>
</dbReference>